<dbReference type="AlphaFoldDB" id="A0A919VU70"/>
<dbReference type="EMBL" id="BOQL01000079">
    <property type="protein sequence ID" value="GIM79074.1"/>
    <property type="molecule type" value="Genomic_DNA"/>
</dbReference>
<keyword evidence="2" id="KW-1185">Reference proteome</keyword>
<comment type="caution">
    <text evidence="1">The sequence shown here is derived from an EMBL/GenBank/DDBJ whole genome shotgun (WGS) entry which is preliminary data.</text>
</comment>
<protein>
    <submittedName>
        <fullName evidence="1">Uncharacterized protein</fullName>
    </submittedName>
</protein>
<evidence type="ECO:0000313" key="1">
    <source>
        <dbReference type="EMBL" id="GIM79074.1"/>
    </source>
</evidence>
<proteinExistence type="predicted"/>
<accession>A0A919VU70</accession>
<name>A0A919VU70_9ACTN</name>
<sequence length="197" mass="21563">MWPGYIERQYKPCADDQDDIRGKAANNKNSFGGDLCWLKPEGNATISFNGRATELVKSSGDRWKGVSDDGSRIELLMDPSYDNGDTDGEYWKVTTTDGIQYFFGRSKGPAGASGATATKSVWTVPVYGNHPDEPGYAVGDFAASRTTQAWRWNLDYVADTHGNTMSHFHPAKRLASTWCRTRMAARSPSHGAGSNAP</sequence>
<organism evidence="1 2">
    <name type="scientific">Actinoplanes auranticolor</name>
    <dbReference type="NCBI Taxonomy" id="47988"/>
    <lineage>
        <taxon>Bacteria</taxon>
        <taxon>Bacillati</taxon>
        <taxon>Actinomycetota</taxon>
        <taxon>Actinomycetes</taxon>
        <taxon>Micromonosporales</taxon>
        <taxon>Micromonosporaceae</taxon>
        <taxon>Actinoplanes</taxon>
    </lineage>
</organism>
<dbReference type="Proteomes" id="UP000681340">
    <property type="component" value="Unassembled WGS sequence"/>
</dbReference>
<reference evidence="1" key="1">
    <citation type="submission" date="2021-03" db="EMBL/GenBank/DDBJ databases">
        <title>Whole genome shotgun sequence of Actinoplanes auranticolor NBRC 12245.</title>
        <authorList>
            <person name="Komaki H."/>
            <person name="Tamura T."/>
        </authorList>
    </citation>
    <scope>NUCLEOTIDE SEQUENCE</scope>
    <source>
        <strain evidence="1">NBRC 12245</strain>
    </source>
</reference>
<gene>
    <name evidence="1" type="ORF">Aau02nite_83980</name>
</gene>
<evidence type="ECO:0000313" key="2">
    <source>
        <dbReference type="Proteomes" id="UP000681340"/>
    </source>
</evidence>